<sequence length="459" mass="53239">MNNISWQDIRKVIVDFLQQRLANNSSYKSELTKLEKAKQAGDQNAVNESQQKMSELSKRFDFENWMEDAATRRLFWISICHHSSKAIHSSSLGDNVNNFTIVKPNEQQYVSSSTPTHLVADSSGNAAGLDIFSLLNQCINGDKTLLELIIDDHPAVLKALSDDEQKAAIYLANFKKVIFNDFEKPKADELNKQLYWPNSEESYLSQQEDNYRLLVPLHPTSLCNVVYQKVQTRFSEENKKAREQRRLKEAEHQPYFTFHELAVVKLGGSNPQGVSQLTSNQGGRNFLLPSMPPKFERSQFPSIGQKKESVFDNSLQYFCRFGFRLLFDMVAAPKNVVEERDNRKDAFAVILTLLLKFARNIQTSMPAGWSRDYSLLMSQKLWLDPNRAELEDEENFKHQYEQGNWVVELEKDFAFWIKNALIEKFDNTKKQFSDAESQEWRREFREAVKASQRRKEGIF</sequence>
<proteinExistence type="predicted"/>
<gene>
    <name evidence="1" type="primary">csy1</name>
    <name evidence="1" type="ORF">DKK79_03235</name>
</gene>
<dbReference type="AlphaFoldDB" id="A0A2V4DY11"/>
<dbReference type="Proteomes" id="UP000247483">
    <property type="component" value="Unassembled WGS sequence"/>
</dbReference>
<evidence type="ECO:0000313" key="2">
    <source>
        <dbReference type="Proteomes" id="UP000247483"/>
    </source>
</evidence>
<comment type="caution">
    <text evidence="1">The sequence shown here is derived from an EMBL/GenBank/DDBJ whole genome shotgun (WGS) entry which is preliminary data.</text>
</comment>
<organism evidence="1 2">
    <name type="scientific">Gilliamella apicola</name>
    <dbReference type="NCBI Taxonomy" id="1196095"/>
    <lineage>
        <taxon>Bacteria</taxon>
        <taxon>Pseudomonadati</taxon>
        <taxon>Pseudomonadota</taxon>
        <taxon>Gammaproteobacteria</taxon>
        <taxon>Orbales</taxon>
        <taxon>Orbaceae</taxon>
        <taxon>Gilliamella</taxon>
    </lineage>
</organism>
<dbReference type="NCBIfam" id="TIGR02564">
    <property type="entry name" value="cas_Csy1"/>
    <property type="match status" value="1"/>
</dbReference>
<dbReference type="EMBL" id="QGLP01000004">
    <property type="protein sequence ID" value="PXZ05705.1"/>
    <property type="molecule type" value="Genomic_DNA"/>
</dbReference>
<dbReference type="RefSeq" id="WP_110422818.1">
    <property type="nucleotide sequence ID" value="NZ_QGLP01000004.1"/>
</dbReference>
<dbReference type="InterPro" id="IPR013397">
    <property type="entry name" value="CRISPR-assoc_prot_Csy1"/>
</dbReference>
<dbReference type="Pfam" id="PF09611">
    <property type="entry name" value="Cas_Csy1"/>
    <property type="match status" value="1"/>
</dbReference>
<evidence type="ECO:0000313" key="1">
    <source>
        <dbReference type="EMBL" id="PXZ05705.1"/>
    </source>
</evidence>
<name>A0A2V4DY11_9GAMM</name>
<protein>
    <submittedName>
        <fullName evidence="1">Type I-F CRISPR-associated protein Csy1</fullName>
    </submittedName>
</protein>
<reference evidence="1 2" key="1">
    <citation type="submission" date="2018-05" db="EMBL/GenBank/DDBJ databases">
        <title>Reference genomes for bee gut microbiota database.</title>
        <authorList>
            <person name="Ellegaard K.M."/>
        </authorList>
    </citation>
    <scope>NUCLEOTIDE SEQUENCE [LARGE SCALE GENOMIC DNA]</scope>
    <source>
        <strain evidence="1 2">ESL0177</strain>
    </source>
</reference>
<accession>A0A2V4DY11</accession>